<dbReference type="EMBL" id="UINC01077592">
    <property type="protein sequence ID" value="SVC17855.1"/>
    <property type="molecule type" value="Genomic_DNA"/>
</dbReference>
<protein>
    <submittedName>
        <fullName evidence="1">Uncharacterized protein</fullName>
    </submittedName>
</protein>
<sequence>MDYYSKEFSKPTIEKNLIGFSDSDRSELLGSVDRVGAD</sequence>
<proteinExistence type="predicted"/>
<gene>
    <name evidence="1" type="ORF">METZ01_LOCUS270709</name>
</gene>
<evidence type="ECO:0000313" key="1">
    <source>
        <dbReference type="EMBL" id="SVC17855.1"/>
    </source>
</evidence>
<dbReference type="AlphaFoldDB" id="A0A382K203"/>
<accession>A0A382K203</accession>
<organism evidence="1">
    <name type="scientific">marine metagenome</name>
    <dbReference type="NCBI Taxonomy" id="408172"/>
    <lineage>
        <taxon>unclassified sequences</taxon>
        <taxon>metagenomes</taxon>
        <taxon>ecological metagenomes</taxon>
    </lineage>
</organism>
<reference evidence="1" key="1">
    <citation type="submission" date="2018-05" db="EMBL/GenBank/DDBJ databases">
        <authorList>
            <person name="Lanie J.A."/>
            <person name="Ng W.-L."/>
            <person name="Kazmierczak K.M."/>
            <person name="Andrzejewski T.M."/>
            <person name="Davidsen T.M."/>
            <person name="Wayne K.J."/>
            <person name="Tettelin H."/>
            <person name="Glass J.I."/>
            <person name="Rusch D."/>
            <person name="Podicherti R."/>
            <person name="Tsui H.-C.T."/>
            <person name="Winkler M.E."/>
        </authorList>
    </citation>
    <scope>NUCLEOTIDE SEQUENCE</scope>
</reference>
<name>A0A382K203_9ZZZZ</name>